<dbReference type="EMBL" id="CP048788">
    <property type="protein sequence ID" value="QJF52659.1"/>
    <property type="molecule type" value="Genomic_DNA"/>
</dbReference>
<keyword evidence="2" id="KW-1185">Reference proteome</keyword>
<dbReference type="KEGG" id="rpon:G3256_16515"/>
<evidence type="ECO:0000313" key="1">
    <source>
        <dbReference type="EMBL" id="QJF52659.1"/>
    </source>
</evidence>
<reference evidence="1 2" key="1">
    <citation type="submission" date="2020-02" db="EMBL/GenBank/DDBJ databases">
        <title>Genome sequence of Roseobacter ponti.</title>
        <authorList>
            <person name="Hollensteiner J."/>
            <person name="Schneider D."/>
            <person name="Poehlein A."/>
            <person name="Daniel R."/>
        </authorList>
    </citation>
    <scope>NUCLEOTIDE SEQUENCE [LARGE SCALE GENOMIC DNA]</scope>
    <source>
        <strain evidence="1 2">DSM 106830</strain>
    </source>
</reference>
<proteinExistence type="predicted"/>
<accession>A0A858SUM4</accession>
<dbReference type="AlphaFoldDB" id="A0A858SUM4"/>
<dbReference type="Proteomes" id="UP000503308">
    <property type="component" value="Chromosome"/>
</dbReference>
<sequence length="186" mass="20699">MPRTGEIAADDISPELEDRGLFRTYGGPVAVELIPQLNRLSATNLIVRGFFEKETEIAVVFAGRRARETGPLEAHLRWVDGRVRQAAVASKRPVPPVEFMRLPVQIKGSWRKQFFQDDEGNETRTYQLVAGRWAFSGQDGKLQQFGAPPACDISTRNRPKSYILRPREIDAVQVGHERDGGEGGAG</sequence>
<name>A0A858SUM4_9RHOB</name>
<dbReference type="RefSeq" id="WP_169641879.1">
    <property type="nucleotide sequence ID" value="NZ_CP048788.1"/>
</dbReference>
<organism evidence="1 2">
    <name type="scientific">Roseobacter ponti</name>
    <dbReference type="NCBI Taxonomy" id="1891787"/>
    <lineage>
        <taxon>Bacteria</taxon>
        <taxon>Pseudomonadati</taxon>
        <taxon>Pseudomonadota</taxon>
        <taxon>Alphaproteobacteria</taxon>
        <taxon>Rhodobacterales</taxon>
        <taxon>Roseobacteraceae</taxon>
        <taxon>Roseobacter</taxon>
    </lineage>
</organism>
<protein>
    <submittedName>
        <fullName evidence="1">Uncharacterized protein</fullName>
    </submittedName>
</protein>
<evidence type="ECO:0000313" key="2">
    <source>
        <dbReference type="Proteomes" id="UP000503308"/>
    </source>
</evidence>
<gene>
    <name evidence="1" type="ORF">G3256_16515</name>
</gene>